<evidence type="ECO:0000313" key="1">
    <source>
        <dbReference type="EMBL" id="KFD60223.1"/>
    </source>
</evidence>
<name>A0A085MSM7_9BILA</name>
<reference evidence="1" key="1">
    <citation type="journal article" date="2014" name="Nat. Genet.">
        <title>Genome and transcriptome of the porcine whipworm Trichuris suis.</title>
        <authorList>
            <person name="Jex A.R."/>
            <person name="Nejsum P."/>
            <person name="Schwarz E.M."/>
            <person name="Hu L."/>
            <person name="Young N.D."/>
            <person name="Hall R.S."/>
            <person name="Korhonen P.K."/>
            <person name="Liao S."/>
            <person name="Thamsborg S."/>
            <person name="Xia J."/>
            <person name="Xu P."/>
            <person name="Wang S."/>
            <person name="Scheerlinck J.P."/>
            <person name="Hofmann A."/>
            <person name="Sternberg P.W."/>
            <person name="Wang J."/>
            <person name="Gasser R.B."/>
        </authorList>
    </citation>
    <scope>NUCLEOTIDE SEQUENCE [LARGE SCALE GENOMIC DNA]</scope>
    <source>
        <strain evidence="1">DCEP-RM93F</strain>
    </source>
</reference>
<gene>
    <name evidence="1" type="ORF">M514_27593</name>
</gene>
<sequence length="78" mass="8931">MVAAKLTSLLQAHGYDCITELILRNEDSVYKPDILATKDGTSWILDVAIPYETNDSLARRYAEKCRKYANTWHRLRSG</sequence>
<dbReference type="Proteomes" id="UP000030758">
    <property type="component" value="Unassembled WGS sequence"/>
</dbReference>
<proteinExistence type="predicted"/>
<dbReference type="AlphaFoldDB" id="A0A085MSM7"/>
<dbReference type="EMBL" id="KL367684">
    <property type="protein sequence ID" value="KFD60223.1"/>
    <property type="molecule type" value="Genomic_DNA"/>
</dbReference>
<organism evidence="1">
    <name type="scientific">Trichuris suis</name>
    <name type="common">pig whipworm</name>
    <dbReference type="NCBI Taxonomy" id="68888"/>
    <lineage>
        <taxon>Eukaryota</taxon>
        <taxon>Metazoa</taxon>
        <taxon>Ecdysozoa</taxon>
        <taxon>Nematoda</taxon>
        <taxon>Enoplea</taxon>
        <taxon>Dorylaimia</taxon>
        <taxon>Trichinellida</taxon>
        <taxon>Trichuridae</taxon>
        <taxon>Trichuris</taxon>
    </lineage>
</organism>
<protein>
    <submittedName>
        <fullName evidence="1">Uncharacterized protein</fullName>
    </submittedName>
</protein>
<accession>A0A085MSM7</accession>